<protein>
    <submittedName>
        <fullName evidence="1">Uncharacterized protein</fullName>
    </submittedName>
</protein>
<dbReference type="Proteomes" id="UP001060215">
    <property type="component" value="Chromosome 2"/>
</dbReference>
<evidence type="ECO:0000313" key="1">
    <source>
        <dbReference type="EMBL" id="KAI8020244.1"/>
    </source>
</evidence>
<gene>
    <name evidence="1" type="ORF">LOK49_LG04G00814</name>
</gene>
<name>A0ACC0I5R6_9ERIC</name>
<reference evidence="1 2" key="1">
    <citation type="journal article" date="2022" name="Plant J.">
        <title>Chromosome-level genome of Camellia lanceoleosa provides a valuable resource for understanding genome evolution and self-incompatibility.</title>
        <authorList>
            <person name="Gong W."/>
            <person name="Xiao S."/>
            <person name="Wang L."/>
            <person name="Liao Z."/>
            <person name="Chang Y."/>
            <person name="Mo W."/>
            <person name="Hu G."/>
            <person name="Li W."/>
            <person name="Zhao G."/>
            <person name="Zhu H."/>
            <person name="Hu X."/>
            <person name="Ji K."/>
            <person name="Xiang X."/>
            <person name="Song Q."/>
            <person name="Yuan D."/>
            <person name="Jin S."/>
            <person name="Zhang L."/>
        </authorList>
    </citation>
    <scope>NUCLEOTIDE SEQUENCE [LARGE SCALE GENOMIC DNA]</scope>
    <source>
        <strain evidence="1">SQ_2022a</strain>
    </source>
</reference>
<evidence type="ECO:0000313" key="2">
    <source>
        <dbReference type="Proteomes" id="UP001060215"/>
    </source>
</evidence>
<comment type="caution">
    <text evidence="1">The sequence shown here is derived from an EMBL/GenBank/DDBJ whole genome shotgun (WGS) entry which is preliminary data.</text>
</comment>
<organism evidence="1 2">
    <name type="scientific">Camellia lanceoleosa</name>
    <dbReference type="NCBI Taxonomy" id="1840588"/>
    <lineage>
        <taxon>Eukaryota</taxon>
        <taxon>Viridiplantae</taxon>
        <taxon>Streptophyta</taxon>
        <taxon>Embryophyta</taxon>
        <taxon>Tracheophyta</taxon>
        <taxon>Spermatophyta</taxon>
        <taxon>Magnoliopsida</taxon>
        <taxon>eudicotyledons</taxon>
        <taxon>Gunneridae</taxon>
        <taxon>Pentapetalae</taxon>
        <taxon>asterids</taxon>
        <taxon>Ericales</taxon>
        <taxon>Theaceae</taxon>
        <taxon>Camellia</taxon>
    </lineage>
</organism>
<accession>A0ACC0I5R6</accession>
<proteinExistence type="predicted"/>
<keyword evidence="2" id="KW-1185">Reference proteome</keyword>
<dbReference type="EMBL" id="CM045759">
    <property type="protein sequence ID" value="KAI8020244.1"/>
    <property type="molecule type" value="Genomic_DNA"/>
</dbReference>
<sequence length="290" mass="32899">MKMDRKSWVCTLTTQICLCFALFVALQIGRPQKPIIYHNTTETSHHDIYFISVRGGSRPPKQQTGLLKQMAEVVKTYKARFVINISELGEDDPLMLNATWNFQSFKVPWYTTKASKLRGAGYFIKQVKIPYGQTLDVIVVDTSSLQDTSSDGQNDQLNWLMRTLEASNASWRIIAGFHSMVACDKNIEQMETKEAVEPLHRIFLKYGVNAYLSGQPCANSFHTDDDISNSGPVTKGPYFTTMHQRPVFNKTVNGFLLHRVSSLEIVNYFVTLTGEVVDRLALQQWGKEAM</sequence>